<dbReference type="Proteomes" id="UP000778970">
    <property type="component" value="Unassembled WGS sequence"/>
</dbReference>
<proteinExistence type="inferred from homology"/>
<feature type="chain" id="PRO_5037347771" description="Superoxide dismutase copper/zinc binding domain-containing protein" evidence="3">
    <location>
        <begin position="21"/>
        <end position="332"/>
    </location>
</feature>
<protein>
    <recommendedName>
        <fullName evidence="4">Superoxide dismutase copper/zinc binding domain-containing protein</fullName>
    </recommendedName>
</protein>
<dbReference type="Gene3D" id="2.60.40.1890">
    <property type="entry name" value="PCu(A)C copper chaperone"/>
    <property type="match status" value="1"/>
</dbReference>
<dbReference type="PROSITE" id="PS00087">
    <property type="entry name" value="SOD_CU_ZN_1"/>
    <property type="match status" value="1"/>
</dbReference>
<keyword evidence="6" id="KW-1185">Reference proteome</keyword>
<feature type="signal peptide" evidence="3">
    <location>
        <begin position="1"/>
        <end position="20"/>
    </location>
</feature>
<reference evidence="5" key="2">
    <citation type="journal article" date="2020" name="Microorganisms">
        <title>Osmotic Adaptation and Compatible Solute Biosynthesis of Phototrophic Bacteria as Revealed from Genome Analyses.</title>
        <authorList>
            <person name="Imhoff J.F."/>
            <person name="Rahn T."/>
            <person name="Kunzel S."/>
            <person name="Keller A."/>
            <person name="Neulinger S.C."/>
        </authorList>
    </citation>
    <scope>NUCLEOTIDE SEQUENCE</scope>
    <source>
        <strain evidence="5">DSM 9154</strain>
    </source>
</reference>
<dbReference type="SUPFAM" id="SSF49329">
    <property type="entry name" value="Cu,Zn superoxide dismutase-like"/>
    <property type="match status" value="1"/>
</dbReference>
<dbReference type="InterPro" id="IPR001424">
    <property type="entry name" value="SOD_Cu_Zn_dom"/>
</dbReference>
<dbReference type="InterPro" id="IPR036182">
    <property type="entry name" value="PCuAC_sf"/>
</dbReference>
<feature type="compositionally biased region" description="Basic and acidic residues" evidence="2">
    <location>
        <begin position="305"/>
        <end position="320"/>
    </location>
</feature>
<reference evidence="5" key="1">
    <citation type="submission" date="2017-08" db="EMBL/GenBank/DDBJ databases">
        <authorList>
            <person name="Imhoff J.F."/>
            <person name="Rahn T."/>
            <person name="Kuenzel S."/>
            <person name="Neulinger S.C."/>
        </authorList>
    </citation>
    <scope>NUCLEOTIDE SEQUENCE</scope>
    <source>
        <strain evidence="5">DSM 9154</strain>
    </source>
</reference>
<dbReference type="AlphaFoldDB" id="A0A934QKN4"/>
<accession>A0A934QKN4</accession>
<dbReference type="GO" id="GO:0046872">
    <property type="term" value="F:metal ion binding"/>
    <property type="evidence" value="ECO:0007669"/>
    <property type="project" value="InterPro"/>
</dbReference>
<dbReference type="Gene3D" id="2.60.40.200">
    <property type="entry name" value="Superoxide dismutase, copper/zinc binding domain"/>
    <property type="match status" value="1"/>
</dbReference>
<sequence>MRMRRILAAALGLTSIVGVAASATAHPSEPTVHIGDAWATAPIGAAKNGGAFMTLYNIGEGDAELTGAASASAKRVELHRSSMEDGVMRMAPVDRLRIPAHGHTALRPGGYHVMLIGAGGLEVGDTLELTLQFAQLPDQTLTVPVVQTGTTPKAVRQQVLVPMHQITADGQQARIGTLALRAHPGGLLAVPLLQGLQPGPHAMHLHTQGDCGSTERDGELRPGAAAGGHFDPDETGRYDGPYRNGARGDMPNLYVEDNGTSTIPVLAPRLNLEDVRGRSIMIHAEPDRYGPRLPGASVLNGGGRPSDHGHGDTQDHEHHGGLRMYCGIVPDA</sequence>
<comment type="similarity">
    <text evidence="1">Belongs to the Cu-Zn superoxide dismutase family.</text>
</comment>
<comment type="caution">
    <text evidence="5">The sequence shown here is derived from an EMBL/GenBank/DDBJ whole genome shotgun (WGS) entry which is preliminary data.</text>
</comment>
<dbReference type="Pfam" id="PF04314">
    <property type="entry name" value="PCuAC"/>
    <property type="match status" value="1"/>
</dbReference>
<dbReference type="EMBL" id="NRRE01000028">
    <property type="protein sequence ID" value="MBK1698662.1"/>
    <property type="molecule type" value="Genomic_DNA"/>
</dbReference>
<organism evidence="5 6">
    <name type="scientific">Rhodovibrio salinarum</name>
    <dbReference type="NCBI Taxonomy" id="1087"/>
    <lineage>
        <taxon>Bacteria</taxon>
        <taxon>Pseudomonadati</taxon>
        <taxon>Pseudomonadota</taxon>
        <taxon>Alphaproteobacteria</taxon>
        <taxon>Rhodospirillales</taxon>
        <taxon>Rhodovibrionaceae</taxon>
        <taxon>Rhodovibrio</taxon>
    </lineage>
</organism>
<feature type="region of interest" description="Disordered" evidence="2">
    <location>
        <begin position="286"/>
        <end position="321"/>
    </location>
</feature>
<dbReference type="Pfam" id="PF00080">
    <property type="entry name" value="Sod_Cu"/>
    <property type="match status" value="1"/>
</dbReference>
<dbReference type="InterPro" id="IPR018152">
    <property type="entry name" value="SOD_Cu/Zn_BS"/>
</dbReference>
<feature type="domain" description="Superoxide dismutase copper/zinc binding" evidence="4">
    <location>
        <begin position="189"/>
        <end position="294"/>
    </location>
</feature>
<evidence type="ECO:0000313" key="6">
    <source>
        <dbReference type="Proteomes" id="UP000778970"/>
    </source>
</evidence>
<keyword evidence="3" id="KW-0732">Signal</keyword>
<dbReference type="PANTHER" id="PTHR36302">
    <property type="entry name" value="BLR7088 PROTEIN"/>
    <property type="match status" value="1"/>
</dbReference>
<dbReference type="GO" id="GO:0006801">
    <property type="term" value="P:superoxide metabolic process"/>
    <property type="evidence" value="ECO:0007669"/>
    <property type="project" value="InterPro"/>
</dbReference>
<evidence type="ECO:0000256" key="3">
    <source>
        <dbReference type="SAM" id="SignalP"/>
    </source>
</evidence>
<name>A0A934QKN4_9PROT</name>
<evidence type="ECO:0000259" key="4">
    <source>
        <dbReference type="Pfam" id="PF00080"/>
    </source>
</evidence>
<dbReference type="SUPFAM" id="SSF110087">
    <property type="entry name" value="DR1885-like metal-binding protein"/>
    <property type="match status" value="1"/>
</dbReference>
<dbReference type="PANTHER" id="PTHR36302:SF1">
    <property type="entry name" value="COPPER CHAPERONE PCU(A)C"/>
    <property type="match status" value="1"/>
</dbReference>
<dbReference type="InterPro" id="IPR058248">
    <property type="entry name" value="Lxx211020-like"/>
</dbReference>
<dbReference type="InterPro" id="IPR007410">
    <property type="entry name" value="LpqE-like"/>
</dbReference>
<evidence type="ECO:0000256" key="1">
    <source>
        <dbReference type="ARBA" id="ARBA00010457"/>
    </source>
</evidence>
<gene>
    <name evidence="5" type="ORF">CKO21_15550</name>
</gene>
<evidence type="ECO:0000256" key="2">
    <source>
        <dbReference type="SAM" id="MobiDB-lite"/>
    </source>
</evidence>
<dbReference type="InterPro" id="IPR036423">
    <property type="entry name" value="SOD-like_Cu/Zn_dom_sf"/>
</dbReference>
<evidence type="ECO:0000313" key="5">
    <source>
        <dbReference type="EMBL" id="MBK1698662.1"/>
    </source>
</evidence>